<gene>
    <name evidence="1" type="ORF">A2954_06250</name>
</gene>
<evidence type="ECO:0000313" key="1">
    <source>
        <dbReference type="EMBL" id="OGK42601.1"/>
    </source>
</evidence>
<name>A0A1F7IGV9_9BACT</name>
<dbReference type="Proteomes" id="UP000177698">
    <property type="component" value="Unassembled WGS sequence"/>
</dbReference>
<proteinExistence type="predicted"/>
<accession>A0A1F7IGV9</accession>
<reference evidence="1 2" key="1">
    <citation type="journal article" date="2016" name="Nat. Commun.">
        <title>Thousands of microbial genomes shed light on interconnected biogeochemical processes in an aquifer system.</title>
        <authorList>
            <person name="Anantharaman K."/>
            <person name="Brown C.T."/>
            <person name="Hug L.A."/>
            <person name="Sharon I."/>
            <person name="Castelle C.J."/>
            <person name="Probst A.J."/>
            <person name="Thomas B.C."/>
            <person name="Singh A."/>
            <person name="Wilkins M.J."/>
            <person name="Karaoz U."/>
            <person name="Brodie E.L."/>
            <person name="Williams K.H."/>
            <person name="Hubbard S.S."/>
            <person name="Banfield J.F."/>
        </authorList>
    </citation>
    <scope>NUCLEOTIDE SEQUENCE [LARGE SCALE GENOMIC DNA]</scope>
</reference>
<sequence length="430" mass="47887">MRNKLELRLLTGFIGFSLLTQACHGIQPNPQESPTRLPIGPTVLSNNMTELPSVALAPTPNLIAFPTSTPITNGEPNYPTAENEANLKVQEFKIFIDPSLVPDIEFAKENLSKYVTDMNFILAKNTNRRLSFNPETDIILTSTQPQSDSCSECPEEGFEIWSHIAPRENIDYPLSYGGYLSFDNSGAGVLAGLHWTKIYNPDNLIPNTDETRDYWSQIDDMLHEFAHVHGAGWGEYFKLAMEKDTTGVDPILDINLYDPNDPFWSNKRDFFSDPLLMSAYDNPLIGNPTSRADLLAKTKFSTLTATILNGSYRKGAPITDLSNLNIQITDRNTGLPISGAKIKIWYVQGISDSPSGLLYDNASNEQGGFSFGWGSQGDPHNNYDFLRLIKVYKDGYAPVAMYVSVFDLEIQKLLEGKDIYSTTISLEPAQ</sequence>
<evidence type="ECO:0000313" key="2">
    <source>
        <dbReference type="Proteomes" id="UP000177698"/>
    </source>
</evidence>
<dbReference type="EMBL" id="MGAG01000001">
    <property type="protein sequence ID" value="OGK42601.1"/>
    <property type="molecule type" value="Genomic_DNA"/>
</dbReference>
<organism evidence="1 2">
    <name type="scientific">Candidatus Roizmanbacteria bacterium RIFCSPLOWO2_01_FULL_37_12</name>
    <dbReference type="NCBI Taxonomy" id="1802056"/>
    <lineage>
        <taxon>Bacteria</taxon>
        <taxon>Candidatus Roizmaniibacteriota</taxon>
    </lineage>
</organism>
<protein>
    <submittedName>
        <fullName evidence="1">Uncharacterized protein</fullName>
    </submittedName>
</protein>
<dbReference type="AlphaFoldDB" id="A0A1F7IGV9"/>
<comment type="caution">
    <text evidence="1">The sequence shown here is derived from an EMBL/GenBank/DDBJ whole genome shotgun (WGS) entry which is preliminary data.</text>
</comment>
<dbReference type="PROSITE" id="PS51257">
    <property type="entry name" value="PROKAR_LIPOPROTEIN"/>
    <property type="match status" value="1"/>
</dbReference>